<sequence length="80" mass="9043">MTRKSRQYPASFSAAFYSTPAINGISAEILQEKMTWMALLGGALTLLGLYISELKPKPKSKEERIYRRDASFCPTFATYE</sequence>
<reference evidence="1 2" key="1">
    <citation type="journal article" date="2011" name="Front. Microbiol.">
        <title>Genomic signatures of strain selection and enhancement in Bacillus atrophaeus var. globigii, a historical biowarfare simulant.</title>
        <authorList>
            <person name="Gibbons H.S."/>
            <person name="Broomall S.M."/>
            <person name="McNew L.A."/>
            <person name="Daligault H."/>
            <person name="Chapman C."/>
            <person name="Bruce D."/>
            <person name="Karavis M."/>
            <person name="Krepps M."/>
            <person name="McGregor P.A."/>
            <person name="Hong C."/>
            <person name="Park K.H."/>
            <person name="Akmal A."/>
            <person name="Feldman A."/>
            <person name="Lin J.S."/>
            <person name="Chang W.E."/>
            <person name="Higgs B.W."/>
            <person name="Demirev P."/>
            <person name="Lindquist J."/>
            <person name="Liem A."/>
            <person name="Fochler E."/>
            <person name="Read T.D."/>
            <person name="Tapia R."/>
            <person name="Johnson S."/>
            <person name="Bishop-Lilly K.A."/>
            <person name="Detter C."/>
            <person name="Han C."/>
            <person name="Sozhamannan S."/>
            <person name="Rosenzweig C.N."/>
            <person name="Skowronski E.W."/>
        </authorList>
    </citation>
    <scope>NUCLEOTIDE SEQUENCE [LARGE SCALE GENOMIC DNA]</scope>
    <source>
        <strain evidence="1 2">1942</strain>
    </source>
</reference>
<name>A0ABM5M3X5_BACA1</name>
<protein>
    <submittedName>
        <fullName evidence="1">Uncharacterized protein</fullName>
    </submittedName>
</protein>
<evidence type="ECO:0000313" key="2">
    <source>
        <dbReference type="Proteomes" id="UP000006867"/>
    </source>
</evidence>
<accession>A0ABM5M3X5</accession>
<proteinExistence type="predicted"/>
<gene>
    <name evidence="1" type="ordered locus">BATR1942_19745</name>
</gene>
<dbReference type="Proteomes" id="UP000006867">
    <property type="component" value="Chromosome"/>
</dbReference>
<evidence type="ECO:0000313" key="1">
    <source>
        <dbReference type="EMBL" id="ADP34864.1"/>
    </source>
</evidence>
<organism evidence="1 2">
    <name type="scientific">Bacillus atrophaeus (strain 1942)</name>
    <dbReference type="NCBI Taxonomy" id="720555"/>
    <lineage>
        <taxon>Bacteria</taxon>
        <taxon>Bacillati</taxon>
        <taxon>Bacillota</taxon>
        <taxon>Bacilli</taxon>
        <taxon>Bacillales</taxon>
        <taxon>Bacillaceae</taxon>
        <taxon>Bacillus</taxon>
    </lineage>
</organism>
<dbReference type="EMBL" id="CP002207">
    <property type="protein sequence ID" value="ADP34864.1"/>
    <property type="molecule type" value="Genomic_DNA"/>
</dbReference>
<keyword evidence="2" id="KW-1185">Reference proteome</keyword>